<evidence type="ECO:0000313" key="2">
    <source>
        <dbReference type="Proteomes" id="UP000003136"/>
    </source>
</evidence>
<name>B7AQ77_9FIRM</name>
<proteinExistence type="predicted"/>
<dbReference type="Proteomes" id="UP000003136">
    <property type="component" value="Unassembled WGS sequence"/>
</dbReference>
<keyword evidence="2" id="KW-1185">Reference proteome</keyword>
<gene>
    <name evidence="1" type="ORF">BACPEC_00833</name>
</gene>
<evidence type="ECO:0000313" key="1">
    <source>
        <dbReference type="EMBL" id="EEC57849.1"/>
    </source>
</evidence>
<protein>
    <submittedName>
        <fullName evidence="1">Uncharacterized protein</fullName>
    </submittedName>
</protein>
<accession>B7AQ77</accession>
<dbReference type="HOGENOM" id="CLU_3265883_0_0_9"/>
<reference evidence="1 2" key="1">
    <citation type="submission" date="2008-11" db="EMBL/GenBank/DDBJ databases">
        <title>Draft genome sequence of Bacteroides pectinophilus (ATCC 43243).</title>
        <authorList>
            <person name="Sudarsanam P."/>
            <person name="Ley R."/>
            <person name="Guruge J."/>
            <person name="Turnbaugh P.J."/>
            <person name="Mahowald M."/>
            <person name="Liep D."/>
            <person name="Gordon J."/>
        </authorList>
    </citation>
    <scope>NUCLEOTIDE SEQUENCE [LARGE SCALE GENOMIC DNA]</scope>
    <source>
        <strain evidence="1 2">ATCC 43243</strain>
    </source>
</reference>
<sequence length="41" mass="4567">MAGYSSRTYMTECHTCDDLVEIHCVCDIFVGVSAENGHIRC</sequence>
<organism evidence="1 2">
    <name type="scientific">[Bacteroides] pectinophilus ATCC 43243</name>
    <dbReference type="NCBI Taxonomy" id="483218"/>
    <lineage>
        <taxon>Bacteria</taxon>
        <taxon>Bacillati</taxon>
        <taxon>Bacillota</taxon>
        <taxon>Clostridia</taxon>
        <taxon>Eubacteriales</taxon>
    </lineage>
</organism>
<comment type="caution">
    <text evidence="1">The sequence shown here is derived from an EMBL/GenBank/DDBJ whole genome shotgun (WGS) entry which is preliminary data.</text>
</comment>
<dbReference type="AlphaFoldDB" id="B7AQ77"/>
<reference evidence="1 2" key="2">
    <citation type="submission" date="2008-11" db="EMBL/GenBank/DDBJ databases">
        <authorList>
            <person name="Fulton L."/>
            <person name="Clifton S."/>
            <person name="Fulton B."/>
            <person name="Xu J."/>
            <person name="Minx P."/>
            <person name="Pepin K.H."/>
            <person name="Johnson M."/>
            <person name="Bhonagiri V."/>
            <person name="Nash W.E."/>
            <person name="Mardis E.R."/>
            <person name="Wilson R.K."/>
        </authorList>
    </citation>
    <scope>NUCLEOTIDE SEQUENCE [LARGE SCALE GENOMIC DNA]</scope>
    <source>
        <strain evidence="1 2">ATCC 43243</strain>
    </source>
</reference>
<dbReference type="EMBL" id="ABVQ01000035">
    <property type="protein sequence ID" value="EEC57849.1"/>
    <property type="molecule type" value="Genomic_DNA"/>
</dbReference>